<protein>
    <submittedName>
        <fullName evidence="1">Uncharacterized protein</fullName>
    </submittedName>
</protein>
<name>A0A8J1YAD2_OWEFU</name>
<dbReference type="AlphaFoldDB" id="A0A8J1YAD2"/>
<dbReference type="Proteomes" id="UP000749559">
    <property type="component" value="Unassembled WGS sequence"/>
</dbReference>
<accession>A0A8J1YAD2</accession>
<feature type="non-terminal residue" evidence="1">
    <location>
        <position position="1"/>
    </location>
</feature>
<sequence length="105" mass="12019">DDQSSQAKDVIHMTSRSPKFASEDLEYAMDLIFAGGNQGTCSKRGSFQQWVESPGICQLLEQWLTITPVPNLYKSNLRCKIKRKQIQKIIFVETRKKNLRADQSV</sequence>
<keyword evidence="2" id="KW-1185">Reference proteome</keyword>
<reference evidence="1" key="1">
    <citation type="submission" date="2022-03" db="EMBL/GenBank/DDBJ databases">
        <authorList>
            <person name="Martin C."/>
        </authorList>
    </citation>
    <scope>NUCLEOTIDE SEQUENCE</scope>
</reference>
<gene>
    <name evidence="1" type="ORF">OFUS_LOCUS93</name>
</gene>
<evidence type="ECO:0000313" key="1">
    <source>
        <dbReference type="EMBL" id="CAH1772313.1"/>
    </source>
</evidence>
<dbReference type="EMBL" id="CAIIXF020000001">
    <property type="protein sequence ID" value="CAH1772313.1"/>
    <property type="molecule type" value="Genomic_DNA"/>
</dbReference>
<proteinExistence type="predicted"/>
<evidence type="ECO:0000313" key="2">
    <source>
        <dbReference type="Proteomes" id="UP000749559"/>
    </source>
</evidence>
<organism evidence="1 2">
    <name type="scientific">Owenia fusiformis</name>
    <name type="common">Polychaete worm</name>
    <dbReference type="NCBI Taxonomy" id="6347"/>
    <lineage>
        <taxon>Eukaryota</taxon>
        <taxon>Metazoa</taxon>
        <taxon>Spiralia</taxon>
        <taxon>Lophotrochozoa</taxon>
        <taxon>Annelida</taxon>
        <taxon>Polychaeta</taxon>
        <taxon>Sedentaria</taxon>
        <taxon>Canalipalpata</taxon>
        <taxon>Sabellida</taxon>
        <taxon>Oweniida</taxon>
        <taxon>Oweniidae</taxon>
        <taxon>Owenia</taxon>
    </lineage>
</organism>
<comment type="caution">
    <text evidence="1">The sequence shown here is derived from an EMBL/GenBank/DDBJ whole genome shotgun (WGS) entry which is preliminary data.</text>
</comment>